<feature type="domain" description="GS catalytic" evidence="4">
    <location>
        <begin position="107"/>
        <end position="442"/>
    </location>
</feature>
<proteinExistence type="inferred from homology"/>
<dbReference type="Proteomes" id="UP000032668">
    <property type="component" value="Unassembled WGS sequence"/>
</dbReference>
<protein>
    <submittedName>
        <fullName evidence="5">Glutamine synthetase type-1</fullName>
    </submittedName>
</protein>
<evidence type="ECO:0000256" key="3">
    <source>
        <dbReference type="RuleBase" id="RU000384"/>
    </source>
</evidence>
<evidence type="ECO:0000256" key="1">
    <source>
        <dbReference type="ARBA" id="ARBA00022598"/>
    </source>
</evidence>
<dbReference type="EMBL" id="BANC01000012">
    <property type="protein sequence ID" value="GAN78962.1"/>
    <property type="molecule type" value="Genomic_DNA"/>
</dbReference>
<dbReference type="InterPro" id="IPR014746">
    <property type="entry name" value="Gln_synth/guanido_kin_cat_dom"/>
</dbReference>
<keyword evidence="6" id="KW-1185">Reference proteome</keyword>
<keyword evidence="1" id="KW-0436">Ligase</keyword>
<gene>
    <name evidence="5" type="ORF">Aam_012_006</name>
</gene>
<comment type="caution">
    <text evidence="5">The sequence shown here is derived from an EMBL/GenBank/DDBJ whole genome shotgun (WGS) entry which is preliminary data.</text>
</comment>
<name>A0A0D6PBB7_9PROT</name>
<dbReference type="Gene3D" id="3.30.590.10">
    <property type="entry name" value="Glutamine synthetase/guanido kinase, catalytic domain"/>
    <property type="match status" value="1"/>
</dbReference>
<sequence>MMTELTAGAIAPDPRGAACFHVVLPDIDGGLRERRISRETFSTIVRSGGSFCNVLHKWDAVDNVFGNAPFESETVAVDEASYRPYPFEPNAAWVVTDFTGPSAETSTRNVLIRQIEKATKLGFSIQAAFEFEWLVFEENAASLRAKNYEGLKPFAVDNRCWDTLSGAANADLIAALDAVLCSADVTTAGLGMELGKGCMEATLHHTSPLRAADDAVFFKAVTKAFFRQRGMSACFMAQSDATAPGLSGHIQLSMLDASGKNIFAAGPGELTEAGQHFVGGVLKLLPEALALSAHTVNAYRRMTPGNWAPRTATWSRGGYTTAIRAVTEPLAAPRLEFRIPAADVNPWLGLGFFLGAGLWGIANRIEPPEAVRASGNEAALPGRAELPRDLFTAVQALVASDTAAVLFGQQFIDRFVQSRLHEVEALRRAVSVAEKSRYFESA</sequence>
<accession>A0A0D6PBB7</accession>
<dbReference type="STRING" id="1120923.SAMN02746095_02154"/>
<evidence type="ECO:0000313" key="6">
    <source>
        <dbReference type="Proteomes" id="UP000032668"/>
    </source>
</evidence>
<dbReference type="InterPro" id="IPR008146">
    <property type="entry name" value="Gln_synth_cat_dom"/>
</dbReference>
<dbReference type="PANTHER" id="PTHR43785">
    <property type="entry name" value="GAMMA-GLUTAMYLPUTRESCINE SYNTHETASE"/>
    <property type="match status" value="1"/>
</dbReference>
<comment type="similarity">
    <text evidence="2 3">Belongs to the glutamine synthetase family.</text>
</comment>
<dbReference type="Pfam" id="PF00120">
    <property type="entry name" value="Gln-synt_C"/>
    <property type="match status" value="1"/>
</dbReference>
<dbReference type="SMART" id="SM01230">
    <property type="entry name" value="Gln-synt_C"/>
    <property type="match status" value="1"/>
</dbReference>
<dbReference type="PROSITE" id="PS51987">
    <property type="entry name" value="GS_CATALYTIC"/>
    <property type="match status" value="1"/>
</dbReference>
<dbReference type="PANTHER" id="PTHR43785:SF12">
    <property type="entry name" value="TYPE-1 GLUTAMINE SYNTHETASE 2"/>
    <property type="match status" value="1"/>
</dbReference>
<evidence type="ECO:0000256" key="2">
    <source>
        <dbReference type="PROSITE-ProRule" id="PRU01331"/>
    </source>
</evidence>
<organism evidence="5 6">
    <name type="scientific">Acidocella aminolytica 101 = DSM 11237</name>
    <dbReference type="NCBI Taxonomy" id="1120923"/>
    <lineage>
        <taxon>Bacteria</taxon>
        <taxon>Pseudomonadati</taxon>
        <taxon>Pseudomonadota</taxon>
        <taxon>Alphaproteobacteria</taxon>
        <taxon>Acetobacterales</taxon>
        <taxon>Acidocellaceae</taxon>
        <taxon>Acidocella</taxon>
    </lineage>
</organism>
<dbReference type="OrthoDB" id="9807095at2"/>
<dbReference type="AlphaFoldDB" id="A0A0D6PBB7"/>
<reference evidence="5 6" key="1">
    <citation type="submission" date="2012-11" db="EMBL/GenBank/DDBJ databases">
        <title>Whole genome sequence of Acidocella aminolytica 101 = DSM 11237.</title>
        <authorList>
            <person name="Azuma Y."/>
            <person name="Higashiura N."/>
            <person name="Hirakawa H."/>
            <person name="Matsushita K."/>
        </authorList>
    </citation>
    <scope>NUCLEOTIDE SEQUENCE [LARGE SCALE GENOMIC DNA]</scope>
    <source>
        <strain evidence="6">101 / DSM 11237</strain>
    </source>
</reference>
<dbReference type="RefSeq" id="WP_048877455.1">
    <property type="nucleotide sequence ID" value="NZ_BANC01000012.1"/>
</dbReference>
<evidence type="ECO:0000313" key="5">
    <source>
        <dbReference type="EMBL" id="GAN78962.1"/>
    </source>
</evidence>
<dbReference type="SUPFAM" id="SSF55931">
    <property type="entry name" value="Glutamine synthetase/guanido kinase"/>
    <property type="match status" value="1"/>
</dbReference>
<dbReference type="GO" id="GO:0004356">
    <property type="term" value="F:glutamine synthetase activity"/>
    <property type="evidence" value="ECO:0007669"/>
    <property type="project" value="InterPro"/>
</dbReference>
<evidence type="ECO:0000259" key="4">
    <source>
        <dbReference type="PROSITE" id="PS51987"/>
    </source>
</evidence>